<organism evidence="2 3">
    <name type="scientific">Demequina litorisediminis</name>
    <dbReference type="NCBI Taxonomy" id="1849022"/>
    <lineage>
        <taxon>Bacteria</taxon>
        <taxon>Bacillati</taxon>
        <taxon>Actinomycetota</taxon>
        <taxon>Actinomycetes</taxon>
        <taxon>Micrococcales</taxon>
        <taxon>Demequinaceae</taxon>
        <taxon>Demequina</taxon>
    </lineage>
</organism>
<reference evidence="3" key="1">
    <citation type="journal article" date="2019" name="Int. J. Syst. Evol. Microbiol.">
        <title>The Global Catalogue of Microorganisms (GCM) 10K type strain sequencing project: providing services to taxonomists for standard genome sequencing and annotation.</title>
        <authorList>
            <consortium name="The Broad Institute Genomics Platform"/>
            <consortium name="The Broad Institute Genome Sequencing Center for Infectious Disease"/>
            <person name="Wu L."/>
            <person name="Ma J."/>
        </authorList>
    </citation>
    <scope>NUCLEOTIDE SEQUENCE [LARGE SCALE GENOMIC DNA]</scope>
    <source>
        <strain evidence="3">NBRC 112299</strain>
    </source>
</reference>
<accession>A0ABQ6IA23</accession>
<dbReference type="Proteomes" id="UP001157125">
    <property type="component" value="Unassembled WGS sequence"/>
</dbReference>
<keyword evidence="3" id="KW-1185">Reference proteome</keyword>
<evidence type="ECO:0000313" key="2">
    <source>
        <dbReference type="EMBL" id="GMA34096.1"/>
    </source>
</evidence>
<feature type="region of interest" description="Disordered" evidence="1">
    <location>
        <begin position="69"/>
        <end position="109"/>
    </location>
</feature>
<dbReference type="EMBL" id="BSUN01000001">
    <property type="protein sequence ID" value="GMA34096.1"/>
    <property type="molecule type" value="Genomic_DNA"/>
</dbReference>
<proteinExistence type="predicted"/>
<sequence>MRAWRTFHKASRHVPAYGAFLEEHGHGRDIAARGSLADALAAVPEMDKASYIRPWTVAERSLGGRMPRRGVVVDESSGSSGIPTSWVRGPDERLATRQASPDGVLAHVA</sequence>
<comment type="caution">
    <text evidence="2">The sequence shown here is derived from an EMBL/GenBank/DDBJ whole genome shotgun (WGS) entry which is preliminary data.</text>
</comment>
<evidence type="ECO:0000313" key="3">
    <source>
        <dbReference type="Proteomes" id="UP001157125"/>
    </source>
</evidence>
<gene>
    <name evidence="2" type="ORF">GCM10025876_03000</name>
</gene>
<evidence type="ECO:0000256" key="1">
    <source>
        <dbReference type="SAM" id="MobiDB-lite"/>
    </source>
</evidence>
<dbReference type="RefSeq" id="WP_284327222.1">
    <property type="nucleotide sequence ID" value="NZ_BSUN01000001.1"/>
</dbReference>
<protein>
    <submittedName>
        <fullName evidence="2">Uncharacterized protein</fullName>
    </submittedName>
</protein>
<name>A0ABQ6IA23_9MICO</name>